<comment type="caution">
    <text evidence="3">The sequence shown here is derived from an EMBL/GenBank/DDBJ whole genome shotgun (WGS) entry which is preliminary data.</text>
</comment>
<dbReference type="Gene3D" id="3.40.50.1820">
    <property type="entry name" value="alpha/beta hydrolase"/>
    <property type="match status" value="1"/>
</dbReference>
<dbReference type="PANTHER" id="PTHR22946">
    <property type="entry name" value="DIENELACTONE HYDROLASE DOMAIN-CONTAINING PROTEIN-RELATED"/>
    <property type="match status" value="1"/>
</dbReference>
<dbReference type="PANTHER" id="PTHR22946:SF9">
    <property type="entry name" value="POLYKETIDE TRANSFERASE AF380"/>
    <property type="match status" value="1"/>
</dbReference>
<gene>
    <name evidence="3" type="ORF">UU56_C0002G0050</name>
</gene>
<dbReference type="GO" id="GO:0008236">
    <property type="term" value="F:serine-type peptidase activity"/>
    <property type="evidence" value="ECO:0007669"/>
    <property type="project" value="InterPro"/>
</dbReference>
<feature type="domain" description="Peptidase S9 prolyl oligopeptidase catalytic" evidence="2">
    <location>
        <begin position="183"/>
        <end position="346"/>
    </location>
</feature>
<evidence type="ECO:0000313" key="3">
    <source>
        <dbReference type="EMBL" id="KKS04910.1"/>
    </source>
</evidence>
<dbReference type="InterPro" id="IPR001375">
    <property type="entry name" value="Peptidase_S9_cat"/>
</dbReference>
<dbReference type="AlphaFoldDB" id="A0A0G0VVM8"/>
<dbReference type="GO" id="GO:0052689">
    <property type="term" value="F:carboxylic ester hydrolase activity"/>
    <property type="evidence" value="ECO:0007669"/>
    <property type="project" value="UniProtKB-ARBA"/>
</dbReference>
<evidence type="ECO:0000256" key="1">
    <source>
        <dbReference type="ARBA" id="ARBA00022801"/>
    </source>
</evidence>
<evidence type="ECO:0000313" key="4">
    <source>
        <dbReference type="Proteomes" id="UP000034493"/>
    </source>
</evidence>
<dbReference type="SUPFAM" id="SSF53474">
    <property type="entry name" value="alpha/beta-Hydrolases"/>
    <property type="match status" value="1"/>
</dbReference>
<evidence type="ECO:0000259" key="2">
    <source>
        <dbReference type="Pfam" id="PF00326"/>
    </source>
</evidence>
<dbReference type="InterPro" id="IPR029058">
    <property type="entry name" value="AB_hydrolase_fold"/>
</dbReference>
<name>A0A0G0VVM8_9BACT</name>
<protein>
    <submittedName>
        <fullName evidence="3">Peptidase</fullName>
    </submittedName>
</protein>
<dbReference type="Pfam" id="PF00326">
    <property type="entry name" value="Peptidase_S9"/>
    <property type="match status" value="1"/>
</dbReference>
<dbReference type="GO" id="GO:0006508">
    <property type="term" value="P:proteolysis"/>
    <property type="evidence" value="ECO:0007669"/>
    <property type="project" value="InterPro"/>
</dbReference>
<sequence>MKKLLIVLVIILPVAAALYFAKFKSGANFLTPAFKDQQEEKPKPLAKYTIEALSKTQFAASQIILSEILEETADFTSRLFYFYVDPSIASGQAKKVSGLINIPKAEGVYSVIVMFRGYIDKENYQTGAGSVRAGQFFAKNGFITLAPDFLGYGKSDMPSENPMEERFQTYIASMTLLESLANLNQALGKEGGVTADIGKVGIWGHSNGGQIALTILEISSKSYPTVLWAPVSKPFPYSILYYTDDFDDRGKMLRRVVADFEKDYDAEKYSLTNYYDRIKAPIELHQGGADEAVPVKWSDQLYETLKKLGKEIEYFTYGGEDHNFAKGSWSTVVSRNIDFYKKQFNKNQ</sequence>
<dbReference type="EMBL" id="LCBC01000002">
    <property type="protein sequence ID" value="KKS04910.1"/>
    <property type="molecule type" value="Genomic_DNA"/>
</dbReference>
<accession>A0A0G0VVM8</accession>
<reference evidence="3 4" key="1">
    <citation type="journal article" date="2015" name="Nature">
        <title>rRNA introns, odd ribosomes, and small enigmatic genomes across a large radiation of phyla.</title>
        <authorList>
            <person name="Brown C.T."/>
            <person name="Hug L.A."/>
            <person name="Thomas B.C."/>
            <person name="Sharon I."/>
            <person name="Castelle C.J."/>
            <person name="Singh A."/>
            <person name="Wilkins M.J."/>
            <person name="Williams K.H."/>
            <person name="Banfield J.F."/>
        </authorList>
    </citation>
    <scope>NUCLEOTIDE SEQUENCE [LARGE SCALE GENOMIC DNA]</scope>
</reference>
<dbReference type="Proteomes" id="UP000034493">
    <property type="component" value="Unassembled WGS sequence"/>
</dbReference>
<keyword evidence="1" id="KW-0378">Hydrolase</keyword>
<organism evidence="3 4">
    <name type="scientific">Candidatus Curtissbacteria bacterium GW2011_GWA2_41_24</name>
    <dbReference type="NCBI Taxonomy" id="1618411"/>
    <lineage>
        <taxon>Bacteria</taxon>
        <taxon>Candidatus Curtissiibacteriota</taxon>
    </lineage>
</organism>
<proteinExistence type="predicted"/>
<dbReference type="InterPro" id="IPR050261">
    <property type="entry name" value="FrsA_esterase"/>
</dbReference>